<evidence type="ECO:0000256" key="2">
    <source>
        <dbReference type="ARBA" id="ARBA00006678"/>
    </source>
</evidence>
<evidence type="ECO:0000256" key="5">
    <source>
        <dbReference type="ARBA" id="ARBA00023242"/>
    </source>
</evidence>
<dbReference type="EMBL" id="KV903173">
    <property type="protein sequence ID" value="OON15631.1"/>
    <property type="molecule type" value="Genomic_DNA"/>
</dbReference>
<proteinExistence type="inferred from homology"/>
<dbReference type="AlphaFoldDB" id="A0A1S8WMK6"/>
<dbReference type="Pfam" id="PF01138">
    <property type="entry name" value="RNase_PH"/>
    <property type="match status" value="1"/>
</dbReference>
<sequence>MSSDRPVDLYVELNSDCNAIGSTVWDYSGHQVTFSVYGPDEVKSQDELTHRARVDILVLPSVGQHTLKETELEAFLTPIVERLVDVKAFPRSKISGRLCILSGDASHPQTVAAALNAISLSLLQSGLPLRATISAVCLEVESKLITVAVDVTHPRLSGSSALDHFPAVFAIFTGSSAPTSHATGEPGFTFLNLLNILALPVGGASELAAHPLYSRALDLANVMVTQLGSVHHIRN</sequence>
<feature type="domain" description="Exoribonuclease phosphorolytic" evidence="6">
    <location>
        <begin position="9"/>
        <end position="128"/>
    </location>
</feature>
<protein>
    <recommendedName>
        <fullName evidence="6">Exoribonuclease phosphorolytic domain-containing protein</fullName>
    </recommendedName>
</protein>
<organism evidence="7 8">
    <name type="scientific">Opisthorchis viverrini</name>
    <name type="common">Southeast Asian liver fluke</name>
    <dbReference type="NCBI Taxonomy" id="6198"/>
    <lineage>
        <taxon>Eukaryota</taxon>
        <taxon>Metazoa</taxon>
        <taxon>Spiralia</taxon>
        <taxon>Lophotrochozoa</taxon>
        <taxon>Platyhelminthes</taxon>
        <taxon>Trematoda</taxon>
        <taxon>Digenea</taxon>
        <taxon>Opisthorchiida</taxon>
        <taxon>Opisthorchiata</taxon>
        <taxon>Opisthorchiidae</taxon>
        <taxon>Opisthorchis</taxon>
    </lineage>
</organism>
<dbReference type="InterPro" id="IPR027408">
    <property type="entry name" value="PNPase/RNase_PH_dom_sf"/>
</dbReference>
<dbReference type="GO" id="GO:0000177">
    <property type="term" value="C:cytoplasmic exosome (RNase complex)"/>
    <property type="evidence" value="ECO:0007669"/>
    <property type="project" value="TreeGrafter"/>
</dbReference>
<keyword evidence="4" id="KW-0271">Exosome</keyword>
<dbReference type="InterPro" id="IPR020568">
    <property type="entry name" value="Ribosomal_Su5_D2-typ_SF"/>
</dbReference>
<dbReference type="GO" id="GO:0071051">
    <property type="term" value="P:poly(A)-dependent snoRNA 3'-end processing"/>
    <property type="evidence" value="ECO:0007669"/>
    <property type="project" value="TreeGrafter"/>
</dbReference>
<dbReference type="PANTHER" id="PTHR11953:SF1">
    <property type="entry name" value="EXOSOME COMPLEX COMPONENT RRP46"/>
    <property type="match status" value="1"/>
</dbReference>
<dbReference type="GO" id="GO:0000176">
    <property type="term" value="C:nuclear exosome (RNase complex)"/>
    <property type="evidence" value="ECO:0007669"/>
    <property type="project" value="TreeGrafter"/>
</dbReference>
<dbReference type="GO" id="GO:0003723">
    <property type="term" value="F:RNA binding"/>
    <property type="evidence" value="ECO:0007669"/>
    <property type="project" value="TreeGrafter"/>
</dbReference>
<dbReference type="PANTHER" id="PTHR11953">
    <property type="entry name" value="EXOSOME COMPLEX COMPONENT"/>
    <property type="match status" value="1"/>
</dbReference>
<name>A0A1S8WMK6_OPIVI</name>
<evidence type="ECO:0000313" key="7">
    <source>
        <dbReference type="EMBL" id="OON15631.1"/>
    </source>
</evidence>
<gene>
    <name evidence="7" type="ORF">X801_08562</name>
</gene>
<dbReference type="InterPro" id="IPR050080">
    <property type="entry name" value="RNase_PH"/>
</dbReference>
<dbReference type="GO" id="GO:0071028">
    <property type="term" value="P:nuclear mRNA surveillance"/>
    <property type="evidence" value="ECO:0007669"/>
    <property type="project" value="TreeGrafter"/>
</dbReference>
<evidence type="ECO:0000256" key="3">
    <source>
        <dbReference type="ARBA" id="ARBA00022552"/>
    </source>
</evidence>
<evidence type="ECO:0000313" key="8">
    <source>
        <dbReference type="Proteomes" id="UP000243686"/>
    </source>
</evidence>
<dbReference type="Gene3D" id="3.30.230.70">
    <property type="entry name" value="GHMP Kinase, N-terminal domain"/>
    <property type="match status" value="1"/>
</dbReference>
<keyword evidence="5" id="KW-0539">Nucleus</keyword>
<dbReference type="GO" id="GO:0006364">
    <property type="term" value="P:rRNA processing"/>
    <property type="evidence" value="ECO:0007669"/>
    <property type="project" value="UniProtKB-KW"/>
</dbReference>
<dbReference type="GO" id="GO:0034475">
    <property type="term" value="P:U4 snRNA 3'-end processing"/>
    <property type="evidence" value="ECO:0007669"/>
    <property type="project" value="TreeGrafter"/>
</dbReference>
<dbReference type="InterPro" id="IPR001247">
    <property type="entry name" value="ExoRNase_PH_dom1"/>
</dbReference>
<comment type="similarity">
    <text evidence="2">Belongs to the RNase PH family.</text>
</comment>
<accession>A0A1S8WMK6</accession>
<evidence type="ECO:0000256" key="1">
    <source>
        <dbReference type="ARBA" id="ARBA00004123"/>
    </source>
</evidence>
<evidence type="ECO:0000259" key="6">
    <source>
        <dbReference type="Pfam" id="PF01138"/>
    </source>
</evidence>
<dbReference type="GO" id="GO:0016075">
    <property type="term" value="P:rRNA catabolic process"/>
    <property type="evidence" value="ECO:0007669"/>
    <property type="project" value="TreeGrafter"/>
</dbReference>
<evidence type="ECO:0000256" key="4">
    <source>
        <dbReference type="ARBA" id="ARBA00022835"/>
    </source>
</evidence>
<comment type="subcellular location">
    <subcellularLocation>
        <location evidence="1">Nucleus</location>
    </subcellularLocation>
</comment>
<keyword evidence="8" id="KW-1185">Reference proteome</keyword>
<dbReference type="GO" id="GO:0005730">
    <property type="term" value="C:nucleolus"/>
    <property type="evidence" value="ECO:0007669"/>
    <property type="project" value="TreeGrafter"/>
</dbReference>
<keyword evidence="3" id="KW-0698">rRNA processing</keyword>
<reference evidence="7 8" key="1">
    <citation type="submission" date="2015-03" db="EMBL/GenBank/DDBJ databases">
        <title>Draft genome of the nematode, Opisthorchis viverrini.</title>
        <authorList>
            <person name="Mitreva M."/>
        </authorList>
    </citation>
    <scope>NUCLEOTIDE SEQUENCE [LARGE SCALE GENOMIC DNA]</scope>
    <source>
        <strain evidence="7">Khon Kaen</strain>
    </source>
</reference>
<dbReference type="Proteomes" id="UP000243686">
    <property type="component" value="Unassembled WGS sequence"/>
</dbReference>
<dbReference type="SUPFAM" id="SSF54211">
    <property type="entry name" value="Ribosomal protein S5 domain 2-like"/>
    <property type="match status" value="1"/>
</dbReference>